<reference evidence="2" key="1">
    <citation type="submission" date="2015-10" db="EMBL/GenBank/DDBJ databases">
        <authorList>
            <person name="Martinez-Garcia P.J."/>
            <person name="Crepeau M.W."/>
            <person name="Puiu D."/>
            <person name="Gonzalez-Ibeas D."/>
            <person name="Whalen J."/>
            <person name="Stevens K."/>
            <person name="Paul R."/>
            <person name="Butterfield T."/>
            <person name="Britton M."/>
            <person name="Reagan R."/>
            <person name="Chakraborty S."/>
            <person name="Walawage S.L."/>
            <person name="Vasquez-Gross H.A."/>
            <person name="Cardeno C."/>
            <person name="Famula R."/>
            <person name="Pratt K."/>
            <person name="Kuruganti S."/>
            <person name="Aradhya M.K."/>
            <person name="Leslie C.A."/>
            <person name="Dandekar A.M."/>
            <person name="Salzberg S.L."/>
            <person name="Wegrzyn J.L."/>
            <person name="Langley C.H."/>
            <person name="Neale D.B."/>
        </authorList>
    </citation>
    <scope>NUCLEOTIDE SEQUENCE</scope>
    <source>
        <tissue evidence="2">Leaves</tissue>
    </source>
</reference>
<feature type="domain" description="Reverse transcriptase/retrotransposon-derived protein RNase H-like" evidence="1">
    <location>
        <begin position="95"/>
        <end position="157"/>
    </location>
</feature>
<evidence type="ECO:0000259" key="1">
    <source>
        <dbReference type="Pfam" id="PF17919"/>
    </source>
</evidence>
<evidence type="ECO:0000313" key="2">
    <source>
        <dbReference type="EMBL" id="KAF5450599.1"/>
    </source>
</evidence>
<dbReference type="SUPFAM" id="SSF56672">
    <property type="entry name" value="DNA/RNA polymerases"/>
    <property type="match status" value="1"/>
</dbReference>
<dbReference type="PANTHER" id="PTHR33064">
    <property type="entry name" value="POL PROTEIN"/>
    <property type="match status" value="1"/>
</dbReference>
<dbReference type="Gene3D" id="3.30.70.270">
    <property type="match status" value="2"/>
</dbReference>
<reference evidence="2" key="2">
    <citation type="submission" date="2020-03" db="EMBL/GenBank/DDBJ databases">
        <title>Walnut 2.0.</title>
        <authorList>
            <person name="Marrano A."/>
            <person name="Britton M."/>
            <person name="Zimin A.V."/>
            <person name="Zaini P.A."/>
            <person name="Workman R."/>
            <person name="Puiu D."/>
            <person name="Bianco L."/>
            <person name="Allen B.J."/>
            <person name="Troggio M."/>
            <person name="Leslie C.A."/>
            <person name="Timp W."/>
            <person name="Dendekar A."/>
            <person name="Salzberg S.L."/>
            <person name="Neale D.B."/>
        </authorList>
    </citation>
    <scope>NUCLEOTIDE SEQUENCE</scope>
    <source>
        <tissue evidence="2">Leaves</tissue>
    </source>
</reference>
<feature type="non-terminal residue" evidence="2">
    <location>
        <position position="1"/>
    </location>
</feature>
<protein>
    <recommendedName>
        <fullName evidence="1">Reverse transcriptase/retrotransposon-derived protein RNase H-like domain-containing protein</fullName>
    </recommendedName>
</protein>
<dbReference type="Gramene" id="Jr13_25090_p1">
    <property type="protein sequence ID" value="cds.Jr13_25090_p1"/>
    <property type="gene ID" value="Jr13_25090"/>
</dbReference>
<evidence type="ECO:0000313" key="3">
    <source>
        <dbReference type="Proteomes" id="UP000619265"/>
    </source>
</evidence>
<gene>
    <name evidence="2" type="ORF">F2P56_030933</name>
</gene>
<dbReference type="InterPro" id="IPR043502">
    <property type="entry name" value="DNA/RNA_pol_sf"/>
</dbReference>
<dbReference type="InterPro" id="IPR051320">
    <property type="entry name" value="Viral_Replic_Matur_Polypro"/>
</dbReference>
<dbReference type="PANTHER" id="PTHR33064:SF37">
    <property type="entry name" value="RIBONUCLEASE H"/>
    <property type="match status" value="1"/>
</dbReference>
<sequence>QVAFDILREHSLFAKLSKCSFGSPEISYLGHLISGQGVRADPDKLKAMLNWPIPKSLKALRGFLGLTGYYRRFVKGYGAIACKLTSLLKKDSFVWDDEAQTAFENLKAAMTAPPVLALPDFKSPFVIECDASGGAIGAVLMQGGRPLAFFSQALKGDDRSLWV</sequence>
<accession>A0A833UEK0</accession>
<dbReference type="InterPro" id="IPR041577">
    <property type="entry name" value="RT_RNaseH_2"/>
</dbReference>
<proteinExistence type="predicted"/>
<dbReference type="Pfam" id="PF17919">
    <property type="entry name" value="RT_RNaseH_2"/>
    <property type="match status" value="1"/>
</dbReference>
<comment type="caution">
    <text evidence="2">The sequence shown here is derived from an EMBL/GenBank/DDBJ whole genome shotgun (WGS) entry which is preliminary data.</text>
</comment>
<dbReference type="FunFam" id="3.30.70.270:FF:000020">
    <property type="entry name" value="Transposon Tf2-6 polyprotein-like Protein"/>
    <property type="match status" value="1"/>
</dbReference>
<dbReference type="EMBL" id="LIHL02000013">
    <property type="protein sequence ID" value="KAF5450599.1"/>
    <property type="molecule type" value="Genomic_DNA"/>
</dbReference>
<dbReference type="Proteomes" id="UP000619265">
    <property type="component" value="Unassembled WGS sequence"/>
</dbReference>
<name>A0A833UEK0_JUGRE</name>
<dbReference type="InterPro" id="IPR043128">
    <property type="entry name" value="Rev_trsase/Diguanyl_cyclase"/>
</dbReference>
<organism evidence="2 3">
    <name type="scientific">Juglans regia</name>
    <name type="common">English walnut</name>
    <dbReference type="NCBI Taxonomy" id="51240"/>
    <lineage>
        <taxon>Eukaryota</taxon>
        <taxon>Viridiplantae</taxon>
        <taxon>Streptophyta</taxon>
        <taxon>Embryophyta</taxon>
        <taxon>Tracheophyta</taxon>
        <taxon>Spermatophyta</taxon>
        <taxon>Magnoliopsida</taxon>
        <taxon>eudicotyledons</taxon>
        <taxon>Gunneridae</taxon>
        <taxon>Pentapetalae</taxon>
        <taxon>rosids</taxon>
        <taxon>fabids</taxon>
        <taxon>Fagales</taxon>
        <taxon>Juglandaceae</taxon>
        <taxon>Juglans</taxon>
    </lineage>
</organism>
<dbReference type="AlphaFoldDB" id="A0A833UEK0"/>